<comment type="caution">
    <text evidence="2">The sequence shown here is derived from an EMBL/GenBank/DDBJ whole genome shotgun (WGS) entry which is preliminary data.</text>
</comment>
<evidence type="ECO:0000256" key="1">
    <source>
        <dbReference type="SAM" id="MobiDB-lite"/>
    </source>
</evidence>
<feature type="compositionally biased region" description="Basic and acidic residues" evidence="1">
    <location>
        <begin position="622"/>
        <end position="639"/>
    </location>
</feature>
<feature type="compositionally biased region" description="Acidic residues" evidence="1">
    <location>
        <begin position="640"/>
        <end position="671"/>
    </location>
</feature>
<evidence type="ECO:0000313" key="3">
    <source>
        <dbReference type="Proteomes" id="UP000775872"/>
    </source>
</evidence>
<feature type="region of interest" description="Disordered" evidence="1">
    <location>
        <begin position="699"/>
        <end position="727"/>
    </location>
</feature>
<dbReference type="Proteomes" id="UP000775872">
    <property type="component" value="Unassembled WGS sequence"/>
</dbReference>
<name>A0A9N9YUQ6_9HYPO</name>
<dbReference type="AlphaFoldDB" id="A0A9N9YUQ6"/>
<accession>A0A9N9YUQ6</accession>
<dbReference type="EMBL" id="CABFOC020000013">
    <property type="protein sequence ID" value="CAH0045701.1"/>
    <property type="molecule type" value="Genomic_DNA"/>
</dbReference>
<feature type="compositionally biased region" description="Basic and acidic residues" evidence="1">
    <location>
        <begin position="595"/>
        <end position="606"/>
    </location>
</feature>
<feature type="compositionally biased region" description="Acidic residues" evidence="1">
    <location>
        <begin position="577"/>
        <end position="594"/>
    </location>
</feature>
<feature type="compositionally biased region" description="Low complexity" evidence="1">
    <location>
        <begin position="708"/>
        <end position="719"/>
    </location>
</feature>
<feature type="compositionally biased region" description="Acidic residues" evidence="1">
    <location>
        <begin position="607"/>
        <end position="621"/>
    </location>
</feature>
<reference evidence="2" key="1">
    <citation type="submission" date="2021-10" db="EMBL/GenBank/DDBJ databases">
        <authorList>
            <person name="Piombo E."/>
        </authorList>
    </citation>
    <scope>NUCLEOTIDE SEQUENCE</scope>
</reference>
<evidence type="ECO:0000313" key="2">
    <source>
        <dbReference type="EMBL" id="CAH0045701.1"/>
    </source>
</evidence>
<organism evidence="2 3">
    <name type="scientific">Clonostachys solani</name>
    <dbReference type="NCBI Taxonomy" id="160281"/>
    <lineage>
        <taxon>Eukaryota</taxon>
        <taxon>Fungi</taxon>
        <taxon>Dikarya</taxon>
        <taxon>Ascomycota</taxon>
        <taxon>Pezizomycotina</taxon>
        <taxon>Sordariomycetes</taxon>
        <taxon>Hypocreomycetidae</taxon>
        <taxon>Hypocreales</taxon>
        <taxon>Bionectriaceae</taxon>
        <taxon>Clonostachys</taxon>
    </lineage>
</organism>
<feature type="region of interest" description="Disordered" evidence="1">
    <location>
        <begin position="553"/>
        <end position="679"/>
    </location>
</feature>
<proteinExistence type="predicted"/>
<evidence type="ECO:0008006" key="4">
    <source>
        <dbReference type="Google" id="ProtNLM"/>
    </source>
</evidence>
<sequence length="727" mass="82842">MDIFARSFTLLHIRPYTRSLEGLPQEVLRRIVEHADLDTQDRKAISLTCSTLRSHALPSLFRRITISQLRLDREKFLSICHTPHLVQYVREVEWQEISWHPGFFSLVAFKSGKEKLLSWLWCWYHLNSGSRTPDLSGMLRAGDQGAQLAFQLDESIKNLFWLSTIPDFSSSKYPTTCAEMRDSGFSQEEINTIRTTSGQFGERLIEFDPEIFNSVREDAIASFRPRFEDGLGRLPYLTGALSRPMDPDRVVCSGGYELQAVHFQAHHTSWDEKDGPIPTANDGLFLFLFPAIERLGIRITRLLWQDEYQYYSCFRPIPCPEVFEHLQKLELSFYFPRRIQLDNPDVYETINSLLETATDLTHLVVDSNLVDSFYLPCIRSTRLVSLHLHSTPAVTCDELIPVLQRNAKTLRHIGLDSSALSLGSLNWIREYVPNLQLESCRLMGATQNQDWVPESHVVDYLNRHGSQDQAGGQRENSFEWGELLFKRIAIFTEDDLMGAPCREDSEESEDFDMAEEHDYEFGEGSAADDRRSIENAVDDVEDVEISRYDEAMRPRTRARAQKKRRGRYAPYNSGASEVDEGAEAEGMEVDEDSDTGNREGGPRSELSDAEDTEMLDDDDAGEREGPTADREHETSLKEESEIDEEDGGAGDEMEEAEDSDDEEMDVVDDSESIMSSNCVETNERVVGRKIVYSEFVDEDNEDWESNKSEYSPSISSEGSPMGEVMGI</sequence>
<feature type="compositionally biased region" description="Basic residues" evidence="1">
    <location>
        <begin position="554"/>
        <end position="567"/>
    </location>
</feature>
<dbReference type="OrthoDB" id="5427399at2759"/>
<gene>
    <name evidence="2" type="ORF">CSOL1703_00012331</name>
</gene>
<protein>
    <recommendedName>
        <fullName evidence="4">F-box domain-containing protein</fullName>
    </recommendedName>
</protein>
<keyword evidence="3" id="KW-1185">Reference proteome</keyword>